<gene>
    <name evidence="2" type="ORF">XELAEV_18031145mg</name>
</gene>
<protein>
    <recommendedName>
        <fullName evidence="1">GIY-YIG domain-containing protein</fullName>
    </recommendedName>
</protein>
<dbReference type="Pfam" id="PF26215">
    <property type="entry name" value="HTH_animal"/>
    <property type="match status" value="1"/>
</dbReference>
<dbReference type="PROSITE" id="PS50164">
    <property type="entry name" value="GIY_YIG"/>
    <property type="match status" value="1"/>
</dbReference>
<dbReference type="PANTHER" id="PTHR21301">
    <property type="entry name" value="REVERSE TRANSCRIPTASE"/>
    <property type="match status" value="1"/>
</dbReference>
<dbReference type="InterPro" id="IPR058912">
    <property type="entry name" value="HTH_animal"/>
</dbReference>
<dbReference type="AlphaFoldDB" id="A0A974CM21"/>
<dbReference type="InterPro" id="IPR035901">
    <property type="entry name" value="GIY-YIG_endonuc_sf"/>
</dbReference>
<reference evidence="3" key="1">
    <citation type="journal article" date="2016" name="Nature">
        <title>Genome evolution in the allotetraploid frog Xenopus laevis.</title>
        <authorList>
            <person name="Session A.M."/>
            <person name="Uno Y."/>
            <person name="Kwon T."/>
            <person name="Chapman J.A."/>
            <person name="Toyoda A."/>
            <person name="Takahashi S."/>
            <person name="Fukui A."/>
            <person name="Hikosaka A."/>
            <person name="Suzuki A."/>
            <person name="Kondo M."/>
            <person name="van Heeringen S.J."/>
            <person name="Quigley I."/>
            <person name="Heinz S."/>
            <person name="Ogino H."/>
            <person name="Ochi H."/>
            <person name="Hellsten U."/>
            <person name="Lyons J.B."/>
            <person name="Simakov O."/>
            <person name="Putnam N."/>
            <person name="Stites J."/>
            <person name="Kuroki Y."/>
            <person name="Tanaka T."/>
            <person name="Michiue T."/>
            <person name="Watanabe M."/>
            <person name="Bogdanovic O."/>
            <person name="Lister R."/>
            <person name="Georgiou G."/>
            <person name="Paranjpe S.S."/>
            <person name="van Kruijsbergen I."/>
            <person name="Shu S."/>
            <person name="Carlson J."/>
            <person name="Kinoshita T."/>
            <person name="Ohta Y."/>
            <person name="Mawaribuchi S."/>
            <person name="Jenkins J."/>
            <person name="Grimwood J."/>
            <person name="Schmutz J."/>
            <person name="Mitros T."/>
            <person name="Mozaffari S.V."/>
            <person name="Suzuki Y."/>
            <person name="Haramoto Y."/>
            <person name="Yamamoto T.S."/>
            <person name="Takagi C."/>
            <person name="Heald R."/>
            <person name="Miller K."/>
            <person name="Haudenschild C."/>
            <person name="Kitzman J."/>
            <person name="Nakayama T."/>
            <person name="Izutsu Y."/>
            <person name="Robert J."/>
            <person name="Fortriede J."/>
            <person name="Burns K."/>
            <person name="Lotay V."/>
            <person name="Karimi K."/>
            <person name="Yasuoka Y."/>
            <person name="Dichmann D.S."/>
            <person name="Flajnik M.F."/>
            <person name="Houston D.W."/>
            <person name="Shendure J."/>
            <person name="DuPasquier L."/>
            <person name="Vize P.D."/>
            <person name="Zorn A.M."/>
            <person name="Ito M."/>
            <person name="Marcotte E.M."/>
            <person name="Wallingford J.B."/>
            <person name="Ito Y."/>
            <person name="Asashima M."/>
            <person name="Ueno N."/>
            <person name="Matsuda Y."/>
            <person name="Veenstra G.J."/>
            <person name="Fujiyama A."/>
            <person name="Harland R.M."/>
            <person name="Taira M."/>
            <person name="Rokhsar D.S."/>
        </authorList>
    </citation>
    <scope>NUCLEOTIDE SEQUENCE [LARGE SCALE GENOMIC DNA]</scope>
    <source>
        <strain evidence="3">J</strain>
    </source>
</reference>
<evidence type="ECO:0000313" key="2">
    <source>
        <dbReference type="EMBL" id="OCT75959.1"/>
    </source>
</evidence>
<dbReference type="Proteomes" id="UP000694892">
    <property type="component" value="Chromosome 6L"/>
</dbReference>
<dbReference type="Pfam" id="PF01541">
    <property type="entry name" value="GIY-YIG"/>
    <property type="match status" value="1"/>
</dbReference>
<sequence>MEFVERLNDCTTYIKFTIHCDAVSIPFLDVMVKNTTEGCLDTDLFVKNTDRNTLLRYDSFHPPHIKKSLPKAQFLRVKRIVKHQQQRDVRISEMKEKFKIRGYPDRVLDRMESENRLLGQISDRVAETIGTKLVKADLGASAGYKQTFLKKQKNGTYPCCGCNHCSSVVKGEWIHHPLKWTRIPIKGFYTCASTYVVYSLKCPCGKIYVGKTIRCIRDRLTEHKSAIRNKLNQPVAKHFNENGHTISQLRFQILDSVSKRRRGGDRGKELLRKEAHWIKKLGTMSPQGLNQEYDLSPFLFK</sequence>
<dbReference type="CDD" id="cd10442">
    <property type="entry name" value="GIY-YIG_PLEs"/>
    <property type="match status" value="1"/>
</dbReference>
<dbReference type="Gene3D" id="3.40.1440.10">
    <property type="entry name" value="GIY-YIG endonuclease"/>
    <property type="match status" value="1"/>
</dbReference>
<name>A0A974CM21_XENLA</name>
<dbReference type="PANTHER" id="PTHR21301:SF12">
    <property type="match status" value="1"/>
</dbReference>
<proteinExistence type="predicted"/>
<dbReference type="EMBL" id="CM004476">
    <property type="protein sequence ID" value="OCT75959.1"/>
    <property type="molecule type" value="Genomic_DNA"/>
</dbReference>
<dbReference type="InterPro" id="IPR000305">
    <property type="entry name" value="GIY-YIG_endonuc"/>
</dbReference>
<evidence type="ECO:0000313" key="3">
    <source>
        <dbReference type="Proteomes" id="UP000694892"/>
    </source>
</evidence>
<dbReference type="OMA" id="FTIHCDA"/>
<organism evidence="2 3">
    <name type="scientific">Xenopus laevis</name>
    <name type="common">African clawed frog</name>
    <dbReference type="NCBI Taxonomy" id="8355"/>
    <lineage>
        <taxon>Eukaryota</taxon>
        <taxon>Metazoa</taxon>
        <taxon>Chordata</taxon>
        <taxon>Craniata</taxon>
        <taxon>Vertebrata</taxon>
        <taxon>Euteleostomi</taxon>
        <taxon>Amphibia</taxon>
        <taxon>Batrachia</taxon>
        <taxon>Anura</taxon>
        <taxon>Pipoidea</taxon>
        <taxon>Pipidae</taxon>
        <taxon>Xenopodinae</taxon>
        <taxon>Xenopus</taxon>
        <taxon>Xenopus</taxon>
    </lineage>
</organism>
<feature type="domain" description="GIY-YIG" evidence="1">
    <location>
        <begin position="193"/>
        <end position="291"/>
    </location>
</feature>
<accession>A0A974CM21</accession>
<dbReference type="SUPFAM" id="SSF82771">
    <property type="entry name" value="GIY-YIG endonuclease"/>
    <property type="match status" value="1"/>
</dbReference>
<evidence type="ECO:0000259" key="1">
    <source>
        <dbReference type="PROSITE" id="PS50164"/>
    </source>
</evidence>